<dbReference type="PROSITE" id="PS51257">
    <property type="entry name" value="PROKAR_LIPOPROTEIN"/>
    <property type="match status" value="1"/>
</dbReference>
<evidence type="ECO:0000313" key="3">
    <source>
        <dbReference type="EMBL" id="MFC5639705.1"/>
    </source>
</evidence>
<evidence type="ECO:0000256" key="2">
    <source>
        <dbReference type="SAM" id="SignalP"/>
    </source>
</evidence>
<name>A0ABW0V1E8_9ACTN</name>
<feature type="chain" id="PRO_5045810530" description="Secreted protein" evidence="2">
    <location>
        <begin position="19"/>
        <end position="102"/>
    </location>
</feature>
<proteinExistence type="predicted"/>
<dbReference type="Proteomes" id="UP001596154">
    <property type="component" value="Unassembled WGS sequence"/>
</dbReference>
<comment type="caution">
    <text evidence="3">The sequence shown here is derived from an EMBL/GenBank/DDBJ whole genome shotgun (WGS) entry which is preliminary data.</text>
</comment>
<evidence type="ECO:0000313" key="4">
    <source>
        <dbReference type="Proteomes" id="UP001596154"/>
    </source>
</evidence>
<evidence type="ECO:0008006" key="5">
    <source>
        <dbReference type="Google" id="ProtNLM"/>
    </source>
</evidence>
<dbReference type="EMBL" id="JBHSNY010000034">
    <property type="protein sequence ID" value="MFC5639705.1"/>
    <property type="molecule type" value="Genomic_DNA"/>
</dbReference>
<keyword evidence="4" id="KW-1185">Reference proteome</keyword>
<organism evidence="3 4">
    <name type="scientific">Streptomyces bullii</name>
    <dbReference type="NCBI Taxonomy" id="349910"/>
    <lineage>
        <taxon>Bacteria</taxon>
        <taxon>Bacillati</taxon>
        <taxon>Actinomycetota</taxon>
        <taxon>Actinomycetes</taxon>
        <taxon>Kitasatosporales</taxon>
        <taxon>Streptomycetaceae</taxon>
        <taxon>Streptomyces</taxon>
    </lineage>
</organism>
<keyword evidence="2" id="KW-0732">Signal</keyword>
<reference evidence="4" key="1">
    <citation type="journal article" date="2019" name="Int. J. Syst. Evol. Microbiol.">
        <title>The Global Catalogue of Microorganisms (GCM) 10K type strain sequencing project: providing services to taxonomists for standard genome sequencing and annotation.</title>
        <authorList>
            <consortium name="The Broad Institute Genomics Platform"/>
            <consortium name="The Broad Institute Genome Sequencing Center for Infectious Disease"/>
            <person name="Wu L."/>
            <person name="Ma J."/>
        </authorList>
    </citation>
    <scope>NUCLEOTIDE SEQUENCE [LARGE SCALE GENOMIC DNA]</scope>
    <source>
        <strain evidence="4">CGMCC 4.7248</strain>
    </source>
</reference>
<sequence>MRLRSAAAAALLAATLTACLPGSDDKAEAPAPSSAPADDPRDDCLADLVKAYPSLDADSPMLEQVDTCASLDDLAKSSVLETLNEYDDALRHGVDAAATEEP</sequence>
<gene>
    <name evidence="3" type="ORF">ACFPZJ_39605</name>
</gene>
<protein>
    <recommendedName>
        <fullName evidence="5">Secreted protein</fullName>
    </recommendedName>
</protein>
<feature type="region of interest" description="Disordered" evidence="1">
    <location>
        <begin position="21"/>
        <end position="42"/>
    </location>
</feature>
<evidence type="ECO:0000256" key="1">
    <source>
        <dbReference type="SAM" id="MobiDB-lite"/>
    </source>
</evidence>
<feature type="signal peptide" evidence="2">
    <location>
        <begin position="1"/>
        <end position="18"/>
    </location>
</feature>
<accession>A0ABW0V1E8</accession>
<dbReference type="RefSeq" id="WP_381031920.1">
    <property type="nucleotide sequence ID" value="NZ_JBHSNY010000034.1"/>
</dbReference>